<dbReference type="Proteomes" id="UP000286415">
    <property type="component" value="Unassembled WGS sequence"/>
</dbReference>
<protein>
    <submittedName>
        <fullName evidence="1">Uncharacterized protein</fullName>
    </submittedName>
</protein>
<dbReference type="AlphaFoldDB" id="A0A8T1LYE8"/>
<gene>
    <name evidence="1" type="ORF">CSKR_200046</name>
</gene>
<reference evidence="1 2" key="2">
    <citation type="journal article" date="2021" name="Genomics">
        <title>High-quality reference genome for Clonorchis sinensis.</title>
        <authorList>
            <person name="Young N.D."/>
            <person name="Stroehlein A.J."/>
            <person name="Kinkar L."/>
            <person name="Wang T."/>
            <person name="Sohn W.M."/>
            <person name="Chang B.C.H."/>
            <person name="Kaur P."/>
            <person name="Weisz D."/>
            <person name="Dudchenko O."/>
            <person name="Aiden E.L."/>
            <person name="Korhonen P.K."/>
            <person name="Gasser R.B."/>
        </authorList>
    </citation>
    <scope>NUCLEOTIDE SEQUENCE [LARGE SCALE GENOMIC DNA]</scope>
    <source>
        <strain evidence="1">Cs-k2</strain>
    </source>
</reference>
<dbReference type="EMBL" id="NIRI02000076">
    <property type="protein sequence ID" value="KAG5441769.1"/>
    <property type="molecule type" value="Genomic_DNA"/>
</dbReference>
<name>A0A8T1LYE8_CLOSI</name>
<organism evidence="1 2">
    <name type="scientific">Clonorchis sinensis</name>
    <name type="common">Chinese liver fluke</name>
    <dbReference type="NCBI Taxonomy" id="79923"/>
    <lineage>
        <taxon>Eukaryota</taxon>
        <taxon>Metazoa</taxon>
        <taxon>Spiralia</taxon>
        <taxon>Lophotrochozoa</taxon>
        <taxon>Platyhelminthes</taxon>
        <taxon>Trematoda</taxon>
        <taxon>Digenea</taxon>
        <taxon>Opisthorchiida</taxon>
        <taxon>Opisthorchiata</taxon>
        <taxon>Opisthorchiidae</taxon>
        <taxon>Clonorchis</taxon>
    </lineage>
</organism>
<keyword evidence="2" id="KW-1185">Reference proteome</keyword>
<evidence type="ECO:0000313" key="2">
    <source>
        <dbReference type="Proteomes" id="UP000286415"/>
    </source>
</evidence>
<accession>A0A8T1LYE8</accession>
<reference evidence="1 2" key="1">
    <citation type="journal article" date="2018" name="Biotechnol. Adv.">
        <title>Improved genomic resources and new bioinformatic workflow for the carcinogenic parasite Clonorchis sinensis: Biotechnological implications.</title>
        <authorList>
            <person name="Wang D."/>
            <person name="Korhonen P.K."/>
            <person name="Gasser R.B."/>
            <person name="Young N.D."/>
        </authorList>
    </citation>
    <scope>NUCLEOTIDE SEQUENCE [LARGE SCALE GENOMIC DNA]</scope>
    <source>
        <strain evidence="1">Cs-k2</strain>
    </source>
</reference>
<sequence length="105" mass="12003">MKQGLFNRFPWMRHNVAVIVASYVLSPLKCFNVGKRLANKGMEKPQEVSRYLTRDFDLEQGCWVDTHHRRLGFHEMHKSSLSSAAVELNDYLSLQSAAGFYGPDA</sequence>
<comment type="caution">
    <text evidence="1">The sequence shown here is derived from an EMBL/GenBank/DDBJ whole genome shotgun (WGS) entry which is preliminary data.</text>
</comment>
<evidence type="ECO:0000313" key="1">
    <source>
        <dbReference type="EMBL" id="KAG5441769.1"/>
    </source>
</evidence>
<proteinExistence type="predicted"/>